<dbReference type="InterPro" id="IPR043128">
    <property type="entry name" value="Rev_trsase/Diguanyl_cyclase"/>
</dbReference>
<keyword evidence="3" id="KW-0812">Transmembrane</keyword>
<dbReference type="Pfam" id="PF00990">
    <property type="entry name" value="GGDEF"/>
    <property type="match status" value="1"/>
</dbReference>
<evidence type="ECO:0000313" key="6">
    <source>
        <dbReference type="Proteomes" id="UP000305131"/>
    </source>
</evidence>
<accession>A0A6C1K9U3</accession>
<sequence>MSEGRLYLLAGPAVSLIVACVFFLVWLHHRERRYVPFFAVAFGAYAIAALSQLLQIPPGVGINTMVSALIYTFGIFCLVEGVMARFGKAGAAPVLVVVSVLILGLLSYFMFVERNLVARIYVQNFGYGLMFLFAAVQIFAASRRRTVDRILFWVFLLFGLHFFVRTVVTMSLSPELFALDRMRVNGAAPDAIGRLFTGSPFWQVLNFSLLVSGLLVALALLGAIAVDAMDDLKRQGGIDPLTGLANRRGFDERARELLADAARHPLSLVYCDIDRFKTINDTFGHATGDLVLATVGGLIARLAAPGDVAARRGGEEFVMLLPGTDLQDACGFAERMRLDLRATAFSMLPAGFVVTASFGVAKRRRGEDLADLLHRADELVYAAKRAGRDRILADAPGAAADAGALASPVGHGMA</sequence>
<dbReference type="NCBIfam" id="TIGR00254">
    <property type="entry name" value="GGDEF"/>
    <property type="match status" value="1"/>
</dbReference>
<feature type="transmembrane region" description="Helical" evidence="3">
    <location>
        <begin position="34"/>
        <end position="54"/>
    </location>
</feature>
<dbReference type="PANTHER" id="PTHR45138:SF9">
    <property type="entry name" value="DIGUANYLATE CYCLASE DGCM-RELATED"/>
    <property type="match status" value="1"/>
</dbReference>
<dbReference type="OrthoDB" id="9812260at2"/>
<keyword evidence="3" id="KW-0472">Membrane</keyword>
<feature type="transmembrane region" description="Helical" evidence="3">
    <location>
        <begin position="150"/>
        <end position="172"/>
    </location>
</feature>
<dbReference type="AlphaFoldDB" id="A0A6C1K9U3"/>
<organism evidence="5 6">
    <name type="scientific">Xanthobacter autotrophicus</name>
    <dbReference type="NCBI Taxonomy" id="280"/>
    <lineage>
        <taxon>Bacteria</taxon>
        <taxon>Pseudomonadati</taxon>
        <taxon>Pseudomonadota</taxon>
        <taxon>Alphaproteobacteria</taxon>
        <taxon>Hyphomicrobiales</taxon>
        <taxon>Xanthobacteraceae</taxon>
        <taxon>Xanthobacter</taxon>
    </lineage>
</organism>
<dbReference type="Proteomes" id="UP000305131">
    <property type="component" value="Unassembled WGS sequence"/>
</dbReference>
<comment type="caution">
    <text evidence="5">The sequence shown here is derived from an EMBL/GenBank/DDBJ whole genome shotgun (WGS) entry which is preliminary data.</text>
</comment>
<dbReference type="InterPro" id="IPR000160">
    <property type="entry name" value="GGDEF_dom"/>
</dbReference>
<proteinExistence type="predicted"/>
<dbReference type="InterPro" id="IPR029787">
    <property type="entry name" value="Nucleotide_cyclase"/>
</dbReference>
<evidence type="ECO:0000256" key="3">
    <source>
        <dbReference type="SAM" id="Phobius"/>
    </source>
</evidence>
<feature type="domain" description="GGDEF" evidence="4">
    <location>
        <begin position="264"/>
        <end position="396"/>
    </location>
</feature>
<dbReference type="PROSITE" id="PS51257">
    <property type="entry name" value="PROKAR_LIPOPROTEIN"/>
    <property type="match status" value="1"/>
</dbReference>
<dbReference type="SUPFAM" id="SSF55073">
    <property type="entry name" value="Nucleotide cyclase"/>
    <property type="match status" value="1"/>
</dbReference>
<comment type="catalytic activity">
    <reaction evidence="2">
        <text>2 GTP = 3',3'-c-di-GMP + 2 diphosphate</text>
        <dbReference type="Rhea" id="RHEA:24898"/>
        <dbReference type="ChEBI" id="CHEBI:33019"/>
        <dbReference type="ChEBI" id="CHEBI:37565"/>
        <dbReference type="ChEBI" id="CHEBI:58805"/>
        <dbReference type="EC" id="2.7.7.65"/>
    </reaction>
</comment>
<dbReference type="GO" id="GO:0052621">
    <property type="term" value="F:diguanylate cyclase activity"/>
    <property type="evidence" value="ECO:0007669"/>
    <property type="project" value="UniProtKB-EC"/>
</dbReference>
<gene>
    <name evidence="5" type="ORF">FBQ73_19380</name>
</gene>
<dbReference type="PROSITE" id="PS50887">
    <property type="entry name" value="GGDEF"/>
    <property type="match status" value="1"/>
</dbReference>
<dbReference type="FunFam" id="3.30.70.270:FF:000001">
    <property type="entry name" value="Diguanylate cyclase domain protein"/>
    <property type="match status" value="1"/>
</dbReference>
<feature type="transmembrane region" description="Helical" evidence="3">
    <location>
        <begin position="60"/>
        <end position="79"/>
    </location>
</feature>
<dbReference type="InterPro" id="IPR050469">
    <property type="entry name" value="Diguanylate_Cyclase"/>
</dbReference>
<feature type="transmembrane region" description="Helical" evidence="3">
    <location>
        <begin position="204"/>
        <end position="226"/>
    </location>
</feature>
<protein>
    <recommendedName>
        <fullName evidence="1">diguanylate cyclase</fullName>
        <ecNumber evidence="1">2.7.7.65</ecNumber>
    </recommendedName>
</protein>
<evidence type="ECO:0000256" key="2">
    <source>
        <dbReference type="ARBA" id="ARBA00034247"/>
    </source>
</evidence>
<keyword evidence="3" id="KW-1133">Transmembrane helix</keyword>
<reference evidence="5 6" key="1">
    <citation type="submission" date="2019-05" db="EMBL/GenBank/DDBJ databases">
        <authorList>
            <person name="Zhou X."/>
        </authorList>
    </citation>
    <scope>NUCLEOTIDE SEQUENCE [LARGE SCALE GENOMIC DNA]</scope>
    <source>
        <strain evidence="5 6">DSM 432</strain>
    </source>
</reference>
<dbReference type="PANTHER" id="PTHR45138">
    <property type="entry name" value="REGULATORY COMPONENTS OF SENSORY TRANSDUCTION SYSTEM"/>
    <property type="match status" value="1"/>
</dbReference>
<dbReference type="SMART" id="SM00267">
    <property type="entry name" value="GGDEF"/>
    <property type="match status" value="1"/>
</dbReference>
<dbReference type="RefSeq" id="WP_138401139.1">
    <property type="nucleotide sequence ID" value="NZ_JBAFVI010000003.1"/>
</dbReference>
<feature type="transmembrane region" description="Helical" evidence="3">
    <location>
        <begin position="124"/>
        <end position="141"/>
    </location>
</feature>
<dbReference type="Gene3D" id="3.30.70.270">
    <property type="match status" value="1"/>
</dbReference>
<dbReference type="EMBL" id="VAUP01000038">
    <property type="protein sequence ID" value="TLX41095.1"/>
    <property type="molecule type" value="Genomic_DNA"/>
</dbReference>
<dbReference type="GeneID" id="95775617"/>
<name>A0A6C1K9U3_XANAU</name>
<feature type="transmembrane region" description="Helical" evidence="3">
    <location>
        <begin position="91"/>
        <end position="112"/>
    </location>
</feature>
<dbReference type="CDD" id="cd01949">
    <property type="entry name" value="GGDEF"/>
    <property type="match status" value="1"/>
</dbReference>
<dbReference type="EC" id="2.7.7.65" evidence="1"/>
<evidence type="ECO:0000313" key="5">
    <source>
        <dbReference type="EMBL" id="TLX41095.1"/>
    </source>
</evidence>
<evidence type="ECO:0000256" key="1">
    <source>
        <dbReference type="ARBA" id="ARBA00012528"/>
    </source>
</evidence>
<evidence type="ECO:0000259" key="4">
    <source>
        <dbReference type="PROSITE" id="PS50887"/>
    </source>
</evidence>
<feature type="transmembrane region" description="Helical" evidence="3">
    <location>
        <begin position="6"/>
        <end position="27"/>
    </location>
</feature>